<reference evidence="2 3" key="1">
    <citation type="submission" date="2020-11" db="EMBL/GenBank/DDBJ databases">
        <title>Closed and high quality bacterial genomes of the OMM12 community.</title>
        <authorList>
            <person name="Marbouty M."/>
            <person name="Lamy-Besnier Q."/>
            <person name="Debarbieux L."/>
            <person name="Koszul R."/>
        </authorList>
    </citation>
    <scope>NUCLEOTIDE SEQUENCE [LARGE SCALE GENOMIC DNA]</scope>
    <source>
        <strain evidence="2 3">YL31</strain>
    </source>
</reference>
<dbReference type="AlphaFoldDB" id="A0AAX1KNC8"/>
<name>A0AAX1KNC8_FLAPL</name>
<feature type="signal peptide" evidence="1">
    <location>
        <begin position="1"/>
        <end position="27"/>
    </location>
</feature>
<organism evidence="2 3">
    <name type="scientific">Flavonifractor plautii</name>
    <name type="common">Fusobacterium plautii</name>
    <dbReference type="NCBI Taxonomy" id="292800"/>
    <lineage>
        <taxon>Bacteria</taxon>
        <taxon>Bacillati</taxon>
        <taxon>Bacillota</taxon>
        <taxon>Clostridia</taxon>
        <taxon>Eubacteriales</taxon>
        <taxon>Oscillospiraceae</taxon>
        <taxon>Flavonifractor</taxon>
    </lineage>
</organism>
<evidence type="ECO:0000313" key="2">
    <source>
        <dbReference type="EMBL" id="QQR07491.1"/>
    </source>
</evidence>
<evidence type="ECO:0000256" key="1">
    <source>
        <dbReference type="SAM" id="SignalP"/>
    </source>
</evidence>
<proteinExistence type="predicted"/>
<gene>
    <name evidence="2" type="ORF">I5Q84_08465</name>
</gene>
<feature type="chain" id="PRO_5043511222" description="DUF4830 domain-containing protein" evidence="1">
    <location>
        <begin position="28"/>
        <end position="140"/>
    </location>
</feature>
<dbReference type="Proteomes" id="UP000595792">
    <property type="component" value="Chromosome"/>
</dbReference>
<keyword evidence="1" id="KW-0732">Signal</keyword>
<protein>
    <recommendedName>
        <fullName evidence="4">DUF4830 domain-containing protein</fullName>
    </recommendedName>
</protein>
<evidence type="ECO:0008006" key="4">
    <source>
        <dbReference type="Google" id="ProtNLM"/>
    </source>
</evidence>
<sequence>MHKRNKAELVILSLGAMMLVTVGASNANLTPYDVSEGTSVNQTVSASQHFASNENSINQAIEKALQCEEDIQYYAYLDLATANDDLKPIILAARNRIIFRYSWVADGLSGRVYSHDGTLVKEQPQFSELFPEDWDPPVFH</sequence>
<accession>A0AAX1KNC8</accession>
<dbReference type="RefSeq" id="WP_142988519.1">
    <property type="nucleotide sequence ID" value="NZ_CP015406.2"/>
</dbReference>
<evidence type="ECO:0000313" key="3">
    <source>
        <dbReference type="Proteomes" id="UP000595792"/>
    </source>
</evidence>
<dbReference type="EMBL" id="CP065315">
    <property type="protein sequence ID" value="QQR07491.1"/>
    <property type="molecule type" value="Genomic_DNA"/>
</dbReference>